<protein>
    <submittedName>
        <fullName evidence="2">Uncharacterized protein</fullName>
    </submittedName>
</protein>
<organism evidence="2 3">
    <name type="scientific">Lasius platythorax</name>
    <dbReference type="NCBI Taxonomy" id="488582"/>
    <lineage>
        <taxon>Eukaryota</taxon>
        <taxon>Metazoa</taxon>
        <taxon>Ecdysozoa</taxon>
        <taxon>Arthropoda</taxon>
        <taxon>Hexapoda</taxon>
        <taxon>Insecta</taxon>
        <taxon>Pterygota</taxon>
        <taxon>Neoptera</taxon>
        <taxon>Endopterygota</taxon>
        <taxon>Hymenoptera</taxon>
        <taxon>Apocrita</taxon>
        <taxon>Aculeata</taxon>
        <taxon>Formicoidea</taxon>
        <taxon>Formicidae</taxon>
        <taxon>Formicinae</taxon>
        <taxon>Lasius</taxon>
        <taxon>Lasius</taxon>
    </lineage>
</organism>
<feature type="region of interest" description="Disordered" evidence="1">
    <location>
        <begin position="1"/>
        <end position="57"/>
    </location>
</feature>
<dbReference type="EMBL" id="OZ034832">
    <property type="protein sequence ID" value="CAL1689040.1"/>
    <property type="molecule type" value="Genomic_DNA"/>
</dbReference>
<feature type="compositionally biased region" description="Basic and acidic residues" evidence="1">
    <location>
        <begin position="41"/>
        <end position="53"/>
    </location>
</feature>
<dbReference type="AlphaFoldDB" id="A0AAV2PD48"/>
<gene>
    <name evidence="2" type="ORF">LPLAT_LOCUS14041</name>
</gene>
<keyword evidence="3" id="KW-1185">Reference proteome</keyword>
<sequence length="100" mass="11817">MRQGRKKRRSEWCSCRGTGENGQTGEVVKGANNRGWTNKPMDPKPRRDSDCLKIKSASNYHRVRPLEPRWTLGRQRRRQAGRSRRKGFQLVEIYLIRHIN</sequence>
<proteinExistence type="predicted"/>
<evidence type="ECO:0000256" key="1">
    <source>
        <dbReference type="SAM" id="MobiDB-lite"/>
    </source>
</evidence>
<evidence type="ECO:0000313" key="2">
    <source>
        <dbReference type="EMBL" id="CAL1689040.1"/>
    </source>
</evidence>
<evidence type="ECO:0000313" key="3">
    <source>
        <dbReference type="Proteomes" id="UP001497644"/>
    </source>
</evidence>
<dbReference type="Proteomes" id="UP001497644">
    <property type="component" value="Chromosome 9"/>
</dbReference>
<name>A0AAV2PD48_9HYME</name>
<reference evidence="2" key="1">
    <citation type="submission" date="2024-04" db="EMBL/GenBank/DDBJ databases">
        <authorList>
            <consortium name="Molecular Ecology Group"/>
        </authorList>
    </citation>
    <scope>NUCLEOTIDE SEQUENCE</scope>
</reference>
<accession>A0AAV2PD48</accession>